<protein>
    <submittedName>
        <fullName evidence="2">Uncharacterized protein</fullName>
    </submittedName>
</protein>
<proteinExistence type="predicted"/>
<evidence type="ECO:0000256" key="1">
    <source>
        <dbReference type="SAM" id="MobiDB-lite"/>
    </source>
</evidence>
<gene>
    <name evidence="2" type="ordered locus">Bphy_1884</name>
</gene>
<dbReference type="eggNOG" id="ENOG50324W8">
    <property type="taxonomic scope" value="Bacteria"/>
</dbReference>
<name>B2JD07_PARP8</name>
<dbReference type="AlphaFoldDB" id="B2JD07"/>
<feature type="compositionally biased region" description="Acidic residues" evidence="1">
    <location>
        <begin position="95"/>
        <end position="115"/>
    </location>
</feature>
<dbReference type="STRING" id="391038.Bphy_1884"/>
<feature type="compositionally biased region" description="Acidic residues" evidence="1">
    <location>
        <begin position="66"/>
        <end position="82"/>
    </location>
</feature>
<accession>B2JD07</accession>
<dbReference type="EMBL" id="CP001043">
    <property type="protein sequence ID" value="ACC71063.1"/>
    <property type="molecule type" value="Genomic_DNA"/>
</dbReference>
<reference evidence="3" key="1">
    <citation type="journal article" date="2014" name="Stand. Genomic Sci.">
        <title>Complete genome sequence of Burkholderia phymatum STM815(T), a broad host range and efficient nitrogen-fixing symbiont of Mimosa species.</title>
        <authorList>
            <person name="Moulin L."/>
            <person name="Klonowska A."/>
            <person name="Caroline B."/>
            <person name="Booth K."/>
            <person name="Vriezen J.A."/>
            <person name="Melkonian R."/>
            <person name="James E.K."/>
            <person name="Young J.P."/>
            <person name="Bena G."/>
            <person name="Hauser L."/>
            <person name="Land M."/>
            <person name="Kyrpides N."/>
            <person name="Bruce D."/>
            <person name="Chain P."/>
            <person name="Copeland A."/>
            <person name="Pitluck S."/>
            <person name="Woyke T."/>
            <person name="Lizotte-Waniewski M."/>
            <person name="Bristow J."/>
            <person name="Riley M."/>
        </authorList>
    </citation>
    <scope>NUCLEOTIDE SEQUENCE [LARGE SCALE GENOMIC DNA]</scope>
    <source>
        <strain evidence="3">DSM 17167 / CIP 108236 / LMG 21445 / STM815</strain>
    </source>
</reference>
<sequence>MSIRTLAARGLSFAHLAGIKPRGARAEDDRQEDDERAEEQDQEEQDRDDGDAKGSKGKKGKRAEDRTDDPDAEDEENDEVENDSGKGKKGKRAEDDEADEGDDDSDPDAEDDDDEMRGKSAVARARRREQARCAAIMGSKYAARNVEMAANLAFKTRMTRQEALAVLRSAPSGAATPQSQRRADRNPQLGAGGEMQRNPQREASAGWDRAFTKATGKRA</sequence>
<dbReference type="RefSeq" id="WP_012401273.1">
    <property type="nucleotide sequence ID" value="NC_010622.1"/>
</dbReference>
<keyword evidence="3" id="KW-1185">Reference proteome</keyword>
<feature type="region of interest" description="Disordered" evidence="1">
    <location>
        <begin position="1"/>
        <end position="130"/>
    </location>
</feature>
<dbReference type="KEGG" id="bph:Bphy_1884"/>
<evidence type="ECO:0000313" key="2">
    <source>
        <dbReference type="EMBL" id="ACC71063.1"/>
    </source>
</evidence>
<dbReference type="OrthoDB" id="9105922at2"/>
<evidence type="ECO:0000313" key="3">
    <source>
        <dbReference type="Proteomes" id="UP000001192"/>
    </source>
</evidence>
<dbReference type="HOGENOM" id="CLU_1358352_0_0_4"/>
<feature type="compositionally biased region" description="Acidic residues" evidence="1">
    <location>
        <begin position="29"/>
        <end position="49"/>
    </location>
</feature>
<dbReference type="Proteomes" id="UP000001192">
    <property type="component" value="Chromosome 1"/>
</dbReference>
<feature type="region of interest" description="Disordered" evidence="1">
    <location>
        <begin position="168"/>
        <end position="219"/>
    </location>
</feature>
<organism evidence="2 3">
    <name type="scientific">Paraburkholderia phymatum (strain DSM 17167 / CIP 108236 / LMG 21445 / STM815)</name>
    <name type="common">Burkholderia phymatum</name>
    <dbReference type="NCBI Taxonomy" id="391038"/>
    <lineage>
        <taxon>Bacteria</taxon>
        <taxon>Pseudomonadati</taxon>
        <taxon>Pseudomonadota</taxon>
        <taxon>Betaproteobacteria</taxon>
        <taxon>Burkholderiales</taxon>
        <taxon>Burkholderiaceae</taxon>
        <taxon>Paraburkholderia</taxon>
    </lineage>
</organism>